<gene>
    <name evidence="8" type="ORF">LO80_08975</name>
</gene>
<keyword evidence="6" id="KW-0732">Signal</keyword>
<dbReference type="PANTHER" id="PTHR45708">
    <property type="entry name" value="ENDOCHITINASE"/>
    <property type="match status" value="1"/>
</dbReference>
<feature type="region of interest" description="Disordered" evidence="5">
    <location>
        <begin position="75"/>
        <end position="115"/>
    </location>
</feature>
<evidence type="ECO:0000256" key="1">
    <source>
        <dbReference type="ARBA" id="ARBA00012729"/>
    </source>
</evidence>
<dbReference type="AlphaFoldDB" id="A0A097ER91"/>
<dbReference type="PROSITE" id="PS51910">
    <property type="entry name" value="GH18_2"/>
    <property type="match status" value="1"/>
</dbReference>
<evidence type="ECO:0000313" key="8">
    <source>
        <dbReference type="EMBL" id="AIT10090.1"/>
    </source>
</evidence>
<evidence type="ECO:0000313" key="9">
    <source>
        <dbReference type="Proteomes" id="UP000029672"/>
    </source>
</evidence>
<dbReference type="EC" id="3.2.1.14" evidence="1"/>
<dbReference type="Pfam" id="PF00704">
    <property type="entry name" value="Glyco_hydro_18"/>
    <property type="match status" value="1"/>
</dbReference>
<keyword evidence="9" id="KW-1185">Reference proteome</keyword>
<dbReference type="STRING" id="1547445.LO80_08975"/>
<dbReference type="InterPro" id="IPR001579">
    <property type="entry name" value="Glyco_hydro_18_chit_AS"/>
</dbReference>
<feature type="chain" id="PRO_5001934939" description="chitinase" evidence="6">
    <location>
        <begin position="23"/>
        <end position="819"/>
    </location>
</feature>
<evidence type="ECO:0000256" key="3">
    <source>
        <dbReference type="ARBA" id="ARBA00023295"/>
    </source>
</evidence>
<dbReference type="HOGENOM" id="CLU_019880_0_0_6"/>
<name>A0A097ER91_9GAMM</name>
<dbReference type="PANTHER" id="PTHR45708:SF49">
    <property type="entry name" value="ENDOCHITINASE"/>
    <property type="match status" value="1"/>
</dbReference>
<evidence type="ECO:0000256" key="4">
    <source>
        <dbReference type="RuleBase" id="RU000489"/>
    </source>
</evidence>
<feature type="compositionally biased region" description="Pro residues" evidence="5">
    <location>
        <begin position="88"/>
        <end position="106"/>
    </location>
</feature>
<dbReference type="InterPro" id="IPR017853">
    <property type="entry name" value="GH"/>
</dbReference>
<sequence>MNTKIKLLSAVTLILMGSSVFANNEGEWSASNLKNYDGGDIVTVGNKKYQCTTDIHASKWCQLAAYKPNGIYGDDAWNEISNSDPDPDPQPNPDPTPTPDPQPNPDPSSCDTPPEDVAEFIPQGPKNWSGYAKDAFIKFEGAIYQLTDWWTASSPKQDSDWKLCSADVNNEVAFLSIKIPERPNYISEDEKPDIVIFKHDGNNRVEVAEKTDANWGETLSLQVVPGELEVYIPNIDGNIGSANPANISIEKDQTKDVKISFQAAAPAEEGSLTIKFNSSTSPNSLVRFTVFDEDNNIVKSDFTDFSSPIIFDDLPAQENGTKYKVVVDSYTQGNFKYSAEAQETTVYRHNNSNVEFNFESTPLETNSVKFNTSGLPEGKKLILNISSSDGDSQEFIIDANGENNFEVPQNGKTYTITATHLSGLLVKISDTTFTADGSDKVINVNIQESGPASDTIAATYFSLWGGNTSYSVDGKQIVTKPVSIDLQKYPDYCQNTSNPDRGLCDYNVLIMAFIITGDDGKMKLALANPGPGGSSDTYNDANIKAFISYMKNQGKHVLVSIGGQYFHMNWDTFNSSGKKEIMDIIDKYGFDGLDIDLEGHAIPNNTADLQSAIAGFKDIVNHYRNEGIDFWLTAAPEWPYIIPYTYGTGQYASHSYANGGYIELMNGIGMDKFNYVWPQMYNQGPANGITGYEKDANGYYKKVVPSDGMAKFLASMAWQATDEGFAANAGDLDRQVRIPLNKFVLGIPATGGAAGGNDIYVATPSDIAKAWDLMQQQNSVAAGFMDWSADFDAMTINDGDLKAGYSHTPWSTVKAIISK</sequence>
<reference evidence="8 9" key="1">
    <citation type="submission" date="2014-10" db="EMBL/GenBank/DDBJ databases">
        <title>Whole genome sequence of Francisella endociliophora strain FSC1006, isolated from a laboratory culture of the marine ciliate Euplotes raikovi.</title>
        <authorList>
            <person name="Granberg M."/>
            <person name="Backman S."/>
            <person name="Lundmark E."/>
            <person name="Nilsson E."/>
            <person name="Karlsson E."/>
            <person name="Thelaus J."/>
            <person name="Ohrman C."/>
            <person name="Larkeryd A."/>
            <person name="Stenberg P."/>
        </authorList>
    </citation>
    <scope>NUCLEOTIDE SEQUENCE [LARGE SCALE GENOMIC DNA]</scope>
    <source>
        <strain evidence="8 9">FSC1006</strain>
    </source>
</reference>
<keyword evidence="2 4" id="KW-0378">Hydrolase</keyword>
<dbReference type="GO" id="GO:0008843">
    <property type="term" value="F:endochitinase activity"/>
    <property type="evidence" value="ECO:0007669"/>
    <property type="project" value="UniProtKB-EC"/>
</dbReference>
<dbReference type="InterPro" id="IPR001223">
    <property type="entry name" value="Glyco_hydro18_cat"/>
</dbReference>
<evidence type="ECO:0000256" key="5">
    <source>
        <dbReference type="SAM" id="MobiDB-lite"/>
    </source>
</evidence>
<dbReference type="eggNOG" id="COG3469">
    <property type="taxonomic scope" value="Bacteria"/>
</dbReference>
<dbReference type="Proteomes" id="UP000029672">
    <property type="component" value="Chromosome"/>
</dbReference>
<dbReference type="SUPFAM" id="SSF51445">
    <property type="entry name" value="(Trans)glycosidases"/>
    <property type="match status" value="1"/>
</dbReference>
<feature type="signal peptide" evidence="6">
    <location>
        <begin position="1"/>
        <end position="22"/>
    </location>
</feature>
<organism evidence="8 9">
    <name type="scientific">Candidatus Francisella endociliophora</name>
    <dbReference type="NCBI Taxonomy" id="653937"/>
    <lineage>
        <taxon>Bacteria</taxon>
        <taxon>Pseudomonadati</taxon>
        <taxon>Pseudomonadota</taxon>
        <taxon>Gammaproteobacteria</taxon>
        <taxon>Thiotrichales</taxon>
        <taxon>Francisellaceae</taxon>
        <taxon>Francisella</taxon>
    </lineage>
</organism>
<dbReference type="EMBL" id="CP009574">
    <property type="protein sequence ID" value="AIT10090.1"/>
    <property type="molecule type" value="Genomic_DNA"/>
</dbReference>
<accession>A0A097ER91</accession>
<feature type="domain" description="GH18" evidence="7">
    <location>
        <begin position="475"/>
        <end position="819"/>
    </location>
</feature>
<evidence type="ECO:0000256" key="2">
    <source>
        <dbReference type="ARBA" id="ARBA00022801"/>
    </source>
</evidence>
<evidence type="ECO:0000259" key="7">
    <source>
        <dbReference type="PROSITE" id="PS51910"/>
    </source>
</evidence>
<proteinExistence type="predicted"/>
<protein>
    <recommendedName>
        <fullName evidence="1">chitinase</fullName>
        <ecNumber evidence="1">3.2.1.14</ecNumber>
    </recommendedName>
</protein>
<dbReference type="PROSITE" id="PS01095">
    <property type="entry name" value="GH18_1"/>
    <property type="match status" value="1"/>
</dbReference>
<keyword evidence="3 4" id="KW-0326">Glycosidase</keyword>
<dbReference type="Gene3D" id="3.20.20.80">
    <property type="entry name" value="Glycosidases"/>
    <property type="match status" value="1"/>
</dbReference>
<dbReference type="InterPro" id="IPR050542">
    <property type="entry name" value="Glycosyl_Hydrlase18_Chitinase"/>
</dbReference>
<evidence type="ECO:0000256" key="6">
    <source>
        <dbReference type="SAM" id="SignalP"/>
    </source>
</evidence>
<dbReference type="OrthoDB" id="315328at2"/>
<dbReference type="GO" id="GO:0005975">
    <property type="term" value="P:carbohydrate metabolic process"/>
    <property type="evidence" value="ECO:0007669"/>
    <property type="project" value="InterPro"/>
</dbReference>
<dbReference type="RefSeq" id="WP_040010464.1">
    <property type="nucleotide sequence ID" value="NZ_CP009574.1"/>
</dbReference>
<dbReference type="KEGG" id="frf:LO80_08975"/>